<dbReference type="GO" id="GO:0016884">
    <property type="term" value="F:carbon-nitrogen ligase activity, with glutamine as amido-N-donor"/>
    <property type="evidence" value="ECO:0007669"/>
    <property type="project" value="UniProtKB-UniRule"/>
</dbReference>
<dbReference type="GO" id="GO:0005096">
    <property type="term" value="F:GTPase activator activity"/>
    <property type="evidence" value="ECO:0007669"/>
    <property type="project" value="UniProtKB-KW"/>
</dbReference>
<evidence type="ECO:0000256" key="2">
    <source>
        <dbReference type="RuleBase" id="RU365099"/>
    </source>
</evidence>
<comment type="caution">
    <text evidence="4">The sequence shown here is derived from an EMBL/GenBank/DDBJ whole genome shotgun (WGS) entry which is preliminary data.</text>
</comment>
<dbReference type="InterPro" id="IPR035969">
    <property type="entry name" value="Rab-GAP_TBC_sf"/>
</dbReference>
<dbReference type="Pfam" id="PF00566">
    <property type="entry name" value="RabGAP-TBC"/>
    <property type="match status" value="1"/>
</dbReference>
<feature type="domain" description="Rab-GAP TBC" evidence="3">
    <location>
        <begin position="547"/>
        <end position="767"/>
    </location>
</feature>
<name>A0A9P6X142_RHIOR</name>
<dbReference type="InterPro" id="IPR023168">
    <property type="entry name" value="GatB_Yqey_C_2"/>
</dbReference>
<dbReference type="Gene3D" id="1.10.10.410">
    <property type="match status" value="1"/>
</dbReference>
<dbReference type="InterPro" id="IPR019004">
    <property type="entry name" value="YqeY/Aim41"/>
</dbReference>
<comment type="similarity">
    <text evidence="2">Belongs to the AIM41 family.</text>
</comment>
<organism evidence="4 5">
    <name type="scientific">Rhizopus oryzae</name>
    <name type="common">Mucormycosis agent</name>
    <name type="synonym">Rhizopus arrhizus var. delemar</name>
    <dbReference type="NCBI Taxonomy" id="64495"/>
    <lineage>
        <taxon>Eukaryota</taxon>
        <taxon>Fungi</taxon>
        <taxon>Fungi incertae sedis</taxon>
        <taxon>Mucoromycota</taxon>
        <taxon>Mucoromycotina</taxon>
        <taxon>Mucoromycetes</taxon>
        <taxon>Mucorales</taxon>
        <taxon>Mucorineae</taxon>
        <taxon>Rhizopodaceae</taxon>
        <taxon>Rhizopus</taxon>
    </lineage>
</organism>
<proteinExistence type="inferred from homology"/>
<dbReference type="PROSITE" id="PS50086">
    <property type="entry name" value="TBC_RABGAP"/>
    <property type="match status" value="1"/>
</dbReference>
<dbReference type="PANTHER" id="PTHR22957">
    <property type="entry name" value="TBC1 DOMAIN FAMILY MEMBER GTPASE-ACTIVATING PROTEIN"/>
    <property type="match status" value="1"/>
</dbReference>
<accession>A0A9P6X142</accession>
<dbReference type="PANTHER" id="PTHR22957:SF502">
    <property type="entry name" value="SMALL G PROTEIN SIGNALING MODULATOR 2-RELATED"/>
    <property type="match status" value="1"/>
</dbReference>
<dbReference type="InterPro" id="IPR003789">
    <property type="entry name" value="Asn/Gln_tRNA_amidoTrase-B-like"/>
</dbReference>
<dbReference type="Pfam" id="PF09424">
    <property type="entry name" value="YqeY"/>
    <property type="match status" value="1"/>
</dbReference>
<sequence length="879" mass="102310">MSFIARSIKPFVAINRYYTTAAADSLVTRLKNDRKTFMKAKKQPDLNVVKGVMSDFTYYVKSPNYVEGISEEQAMLSVIQKAIKRRQDSVEQFRAGGRPELAEQELQELKVLESYLPEKMSAEAIQKEVEMLIEELGVTNPKDMGKVMKAWKYDSATADRKIVSDTMESGSIYNKGFNLFNSQDHRQYNPNLNRQNSLTSSIPIVPPELPPVPEAYRSVKKDEKKMKLIYAKSGFYSKETNIHGFFTILSKSIENINIFIAWIPEYLIEPDDIDRFIHLDGVLASNHEYSDIQINLGEEETMMDQGSIVITLKSGDILKPLFYSSKDHWPGCDIVDILSNFSPLESDNDMDCLYLVSPKVFKNNNVPEQQSRINVLEPSMSTQQGSVTNSNDNSQISTSAYQRGQQAYSPLPTTEDPWINTIKDIQWSMLERLSRITQATASHRIARPVLPLLAPPLQRLLRGNNLNEYQTASHYLDQFGQDGAEHFLADVDLERLLADASELQGPAPIHTRTYESISAKEWMTFFDQEGRLCVPVSEVRRMIFQRGLEPDVRIEAWKFLLGIFSWQSSMDEREAIRQSRADAYYRLKAVWFDDIEIRKTREFQEEKHRIDKDVHRTDRTQEAFAGEDMPNPDPDMVVGTNPNLETMKDILVTYNFYNTELGYVQGMSDLLAPLFVVMGDEAMSFWAFTCFMDTMQYNFYMDQSGMHAQLKTLNHLIQFMDPVLYKRLEEIEISNLFFCFRWLLVWFKREFEWEDVIELWEILWTNYLTDKMILFITLAVIDTHRNKLLNELNQFDDVLRYINDLTGHIDLRRTLERAEVLFYQFERKVRAMQHKSNQLRERLEVRSVWNSPERGILQTDMEKLQIPDHLLDLLPKNTF</sequence>
<evidence type="ECO:0000313" key="5">
    <source>
        <dbReference type="Proteomes" id="UP000716291"/>
    </source>
</evidence>
<keyword evidence="2" id="KW-0496">Mitochondrion</keyword>
<keyword evidence="1" id="KW-0343">GTPase activation</keyword>
<gene>
    <name evidence="2" type="primary">AIM41</name>
    <name evidence="4" type="ORF">G6F64_010706</name>
</gene>
<dbReference type="OrthoDB" id="10264062at2759"/>
<dbReference type="Proteomes" id="UP000716291">
    <property type="component" value="Unassembled WGS sequence"/>
</dbReference>
<dbReference type="AlphaFoldDB" id="A0A9P6X142"/>
<dbReference type="EMBL" id="JAANQT010002309">
    <property type="protein sequence ID" value="KAG1302699.1"/>
    <property type="molecule type" value="Genomic_DNA"/>
</dbReference>
<evidence type="ECO:0000313" key="4">
    <source>
        <dbReference type="EMBL" id="KAG1302699.1"/>
    </source>
</evidence>
<dbReference type="Gene3D" id="1.10.8.270">
    <property type="entry name" value="putative rabgap domain of human tbc1 domain family member 14 like domains"/>
    <property type="match status" value="1"/>
</dbReference>
<dbReference type="InterPro" id="IPR000195">
    <property type="entry name" value="Rab-GAP-TBC_dom"/>
</dbReference>
<protein>
    <recommendedName>
        <fullName evidence="2">Altered inheritance of mitochondria protein 41</fullName>
    </recommendedName>
</protein>
<dbReference type="Gene3D" id="1.10.1510.10">
    <property type="entry name" value="Uncharacterised protein YqeY/AIM41 PF09424, N-terminal domain"/>
    <property type="match status" value="1"/>
</dbReference>
<comment type="subcellular location">
    <subcellularLocation>
        <location evidence="2">Mitochondrion</location>
    </subcellularLocation>
</comment>
<dbReference type="SUPFAM" id="SSF89095">
    <property type="entry name" value="GatB/YqeY motif"/>
    <property type="match status" value="1"/>
</dbReference>
<dbReference type="Gene3D" id="1.10.472.80">
    <property type="entry name" value="Ypt/Rab-GAP domain of gyp1p, domain 3"/>
    <property type="match status" value="1"/>
</dbReference>
<reference evidence="4" key="1">
    <citation type="journal article" date="2020" name="Microb. Genom.">
        <title>Genetic diversity of clinical and environmental Mucorales isolates obtained from an investigation of mucormycosis cases among solid organ transplant recipients.</title>
        <authorList>
            <person name="Nguyen M.H."/>
            <person name="Kaul D."/>
            <person name="Muto C."/>
            <person name="Cheng S.J."/>
            <person name="Richter R.A."/>
            <person name="Bruno V.M."/>
            <person name="Liu G."/>
            <person name="Beyhan S."/>
            <person name="Sundermann A.J."/>
            <person name="Mounaud S."/>
            <person name="Pasculle A.W."/>
            <person name="Nierman W.C."/>
            <person name="Driscoll E."/>
            <person name="Cumbie R."/>
            <person name="Clancy C.J."/>
            <person name="Dupont C.L."/>
        </authorList>
    </citation>
    <scope>NUCLEOTIDE SEQUENCE</scope>
    <source>
        <strain evidence="4">GL11</strain>
    </source>
</reference>
<keyword evidence="5" id="KW-1185">Reference proteome</keyword>
<dbReference type="InterPro" id="IPR042184">
    <property type="entry name" value="YqeY/Aim41_N"/>
</dbReference>
<evidence type="ECO:0000259" key="3">
    <source>
        <dbReference type="PROSITE" id="PS50086"/>
    </source>
</evidence>
<dbReference type="SMART" id="SM00164">
    <property type="entry name" value="TBC"/>
    <property type="match status" value="1"/>
</dbReference>
<dbReference type="SUPFAM" id="SSF47923">
    <property type="entry name" value="Ypt/Rab-GAP domain of gyp1p"/>
    <property type="match status" value="2"/>
</dbReference>
<dbReference type="GO" id="GO:0005739">
    <property type="term" value="C:mitochondrion"/>
    <property type="evidence" value="ECO:0007669"/>
    <property type="project" value="UniProtKB-SubCell"/>
</dbReference>
<evidence type="ECO:0000256" key="1">
    <source>
        <dbReference type="ARBA" id="ARBA00022468"/>
    </source>
</evidence>